<name>A0AAE3UDD7_9BACT</name>
<evidence type="ECO:0000256" key="2">
    <source>
        <dbReference type="SAM" id="Phobius"/>
    </source>
</evidence>
<evidence type="ECO:0000313" key="4">
    <source>
        <dbReference type="Proteomes" id="UP001232063"/>
    </source>
</evidence>
<dbReference type="SMART" id="SM00028">
    <property type="entry name" value="TPR"/>
    <property type="match status" value="6"/>
</dbReference>
<dbReference type="Proteomes" id="UP001232063">
    <property type="component" value="Unassembled WGS sequence"/>
</dbReference>
<organism evidence="3 4">
    <name type="scientific">Xanthocytophaga agilis</name>
    <dbReference type="NCBI Taxonomy" id="3048010"/>
    <lineage>
        <taxon>Bacteria</taxon>
        <taxon>Pseudomonadati</taxon>
        <taxon>Bacteroidota</taxon>
        <taxon>Cytophagia</taxon>
        <taxon>Cytophagales</taxon>
        <taxon>Rhodocytophagaceae</taxon>
        <taxon>Xanthocytophaga</taxon>
    </lineage>
</organism>
<keyword evidence="2" id="KW-0812">Transmembrane</keyword>
<dbReference type="Pfam" id="PF13181">
    <property type="entry name" value="TPR_8"/>
    <property type="match status" value="1"/>
</dbReference>
<evidence type="ECO:0000313" key="3">
    <source>
        <dbReference type="EMBL" id="MDJ1499067.1"/>
    </source>
</evidence>
<dbReference type="PROSITE" id="PS50005">
    <property type="entry name" value="TPR"/>
    <property type="match status" value="1"/>
</dbReference>
<keyword evidence="2" id="KW-0472">Membrane</keyword>
<dbReference type="EMBL" id="JASJOU010000001">
    <property type="protein sequence ID" value="MDJ1499067.1"/>
    <property type="molecule type" value="Genomic_DNA"/>
</dbReference>
<protein>
    <submittedName>
        <fullName evidence="3">Tetratricopeptide repeat protein</fullName>
    </submittedName>
</protein>
<dbReference type="InterPro" id="IPR019734">
    <property type="entry name" value="TPR_rpt"/>
</dbReference>
<gene>
    <name evidence="3" type="ORF">QNI22_00345</name>
</gene>
<keyword evidence="2" id="KW-1133">Transmembrane helix</keyword>
<comment type="caution">
    <text evidence="3">The sequence shown here is derived from an EMBL/GenBank/DDBJ whole genome shotgun (WGS) entry which is preliminary data.</text>
</comment>
<dbReference type="RefSeq" id="WP_314508605.1">
    <property type="nucleotide sequence ID" value="NZ_JASJOU010000001.1"/>
</dbReference>
<keyword evidence="1" id="KW-0802">TPR repeat</keyword>
<feature type="transmembrane region" description="Helical" evidence="2">
    <location>
        <begin position="396"/>
        <end position="414"/>
    </location>
</feature>
<dbReference type="Gene3D" id="1.25.40.10">
    <property type="entry name" value="Tetratricopeptide repeat domain"/>
    <property type="match status" value="2"/>
</dbReference>
<dbReference type="SUPFAM" id="SSF48452">
    <property type="entry name" value="TPR-like"/>
    <property type="match status" value="2"/>
</dbReference>
<evidence type="ECO:0000256" key="1">
    <source>
        <dbReference type="PROSITE-ProRule" id="PRU00339"/>
    </source>
</evidence>
<dbReference type="PANTHER" id="PTHR10098">
    <property type="entry name" value="RAPSYN-RELATED"/>
    <property type="match status" value="1"/>
</dbReference>
<reference evidence="3" key="1">
    <citation type="submission" date="2023-05" db="EMBL/GenBank/DDBJ databases">
        <authorList>
            <person name="Zhang X."/>
        </authorList>
    </citation>
    <scope>NUCLEOTIDE SEQUENCE</scope>
    <source>
        <strain evidence="3">BD1B2-1</strain>
    </source>
</reference>
<accession>A0AAE3UDD7</accession>
<dbReference type="PANTHER" id="PTHR10098:SF108">
    <property type="entry name" value="TETRATRICOPEPTIDE REPEAT PROTEIN 28"/>
    <property type="match status" value="1"/>
</dbReference>
<dbReference type="Pfam" id="PF13424">
    <property type="entry name" value="TPR_12"/>
    <property type="match status" value="2"/>
</dbReference>
<feature type="repeat" description="TPR" evidence="1">
    <location>
        <begin position="119"/>
        <end position="152"/>
    </location>
</feature>
<dbReference type="InterPro" id="IPR011990">
    <property type="entry name" value="TPR-like_helical_dom_sf"/>
</dbReference>
<proteinExistence type="predicted"/>
<sequence>MNKHLQAIILSFLCLHTIAQSNVKDSLLASLKRSGIEQRSFILMELAELYQTSDPDSSIVLAREGLALARHMKNADNIALSLYRIGVAHRMKGEYKKSEEYFLKSLEICKTINNEKLIAANLNSIGVAYVGLGIYSKALEFYLQALKKREEVHDWKGVAATLSNIGIVHTQQKNFSKAYNCHAQALKILHSIPDSHQDAATVLDNFAYLYKKQGNNAKALETYNKIYSTFMLVGDKIGVHSCLLNMADIYLEQGNSIKAYEYYSQGLHIAQELNAKDAIAQDLIGLSRVYTVTDKLIDGLAAADKALELAKESGAKQIVKEASLMLYKKHKELKNYNKALYYFEVAHAVDDSILVTENAKVGFTLQANYDLEKKHTQMASVHQIAQKALTKYAQQHYLFLGVLLGIGIIVYLLIRNILQERKIDQLLVKQKMSELAYLNAHKIRGPVASILGLVTLYNRANLADDFNQVVISHIDTSAKELDRMIHEVANKTQLVYQMHEQNGEKIEL</sequence>
<dbReference type="AlphaFoldDB" id="A0AAE3UDD7"/>
<keyword evidence="4" id="KW-1185">Reference proteome</keyword>